<dbReference type="RefSeq" id="WP_111273122.1">
    <property type="nucleotide sequence ID" value="NZ_JAHXMW010000007.1"/>
</dbReference>
<gene>
    <name evidence="1" type="ORF">DN757_26210</name>
</gene>
<accession>A0A2W6N9N0</accession>
<name>A0A2W6N9N0_9BACL</name>
<sequence length="61" mass="6965">MRKFERKVVVTIGFHASSARNIVMVLDIEPTHEKLELLAEMNQADYIDIGIRLVPVEGEIE</sequence>
<organism evidence="1 2">
    <name type="scientific">Paenibacillus silvae</name>
    <dbReference type="NCBI Taxonomy" id="1325358"/>
    <lineage>
        <taxon>Bacteria</taxon>
        <taxon>Bacillati</taxon>
        <taxon>Bacillota</taxon>
        <taxon>Bacilli</taxon>
        <taxon>Bacillales</taxon>
        <taxon>Paenibacillaceae</taxon>
        <taxon>Paenibacillus</taxon>
    </lineage>
</organism>
<reference evidence="1 2" key="1">
    <citation type="submission" date="2018-06" db="EMBL/GenBank/DDBJ databases">
        <title>Isolation of heavy metals resistant Paenibacillus silvae NC2 from Gold-Copper mine in ZiJin, China.</title>
        <authorList>
            <person name="Xu J."/>
            <person name="Mazhar H.S."/>
            <person name="Rensing C."/>
        </authorList>
    </citation>
    <scope>NUCLEOTIDE SEQUENCE [LARGE SCALE GENOMIC DNA]</scope>
    <source>
        <strain evidence="1 2">NC2</strain>
    </source>
</reference>
<dbReference type="AlphaFoldDB" id="A0A2W6N9N0"/>
<comment type="caution">
    <text evidence="1">The sequence shown here is derived from an EMBL/GenBank/DDBJ whole genome shotgun (WGS) entry which is preliminary data.</text>
</comment>
<proteinExistence type="predicted"/>
<evidence type="ECO:0000313" key="2">
    <source>
        <dbReference type="Proteomes" id="UP000249204"/>
    </source>
</evidence>
<dbReference type="EMBL" id="QKWW01000092">
    <property type="protein sequence ID" value="PZT52652.1"/>
    <property type="molecule type" value="Genomic_DNA"/>
</dbReference>
<dbReference type="Proteomes" id="UP000249204">
    <property type="component" value="Unassembled WGS sequence"/>
</dbReference>
<evidence type="ECO:0000313" key="1">
    <source>
        <dbReference type="EMBL" id="PZT52652.1"/>
    </source>
</evidence>
<protein>
    <submittedName>
        <fullName evidence="1">Uncharacterized protein</fullName>
    </submittedName>
</protein>